<dbReference type="InterPro" id="IPR011051">
    <property type="entry name" value="RmlC_Cupin_sf"/>
</dbReference>
<name>A0A255XY98_9PROT</name>
<evidence type="ECO:0000313" key="3">
    <source>
        <dbReference type="Proteomes" id="UP000216361"/>
    </source>
</evidence>
<dbReference type="Proteomes" id="UP000216361">
    <property type="component" value="Unassembled WGS sequence"/>
</dbReference>
<dbReference type="InterPro" id="IPR013096">
    <property type="entry name" value="Cupin_2"/>
</dbReference>
<proteinExistence type="predicted"/>
<dbReference type="InterPro" id="IPR014710">
    <property type="entry name" value="RmlC-like_jellyroll"/>
</dbReference>
<organism evidence="2 3">
    <name type="scientific">Elstera cyanobacteriorum</name>
    <dbReference type="NCBI Taxonomy" id="2022747"/>
    <lineage>
        <taxon>Bacteria</taxon>
        <taxon>Pseudomonadati</taxon>
        <taxon>Pseudomonadota</taxon>
        <taxon>Alphaproteobacteria</taxon>
        <taxon>Rhodospirillales</taxon>
        <taxon>Rhodospirillaceae</taxon>
        <taxon>Elstera</taxon>
    </lineage>
</organism>
<gene>
    <name evidence="2" type="ORF">CHR90_01005</name>
</gene>
<dbReference type="RefSeq" id="WP_094406821.1">
    <property type="nucleotide sequence ID" value="NZ_BMJZ01000014.1"/>
</dbReference>
<sequence length="346" mass="37189">MLRDIEFLDLSPTAMAQRLVRYADLVPCSNAFVDTRTPGSDAKENFTIIGPGVAENPDQFVHIREPHGFNIGGARQPENCINSQHSHETAEVFVVHTGRWRLIFGPNREDGTLDIGPGDVVSVPTRMFRGFKKIDAGTGFLWVVLGGDDPGRVRWAPEVFELAERYGLKLLKSGLLFDMTSGTRPPVEAEFETPPAADEVAALATPPRARLLECYLPAAAVQSNPASLLTGNGVDECGVIGPRASGDGFAPGPIVGWWHHGFTLRRLDLIPGGATPWHRRAEAEVLFVQSGSLEVAWPNGTLTLAAGDTLTLPVGLTRRFASPAETTQVFIVRGGDAPAAAERIAG</sequence>
<protein>
    <submittedName>
        <fullName evidence="2">Cupin</fullName>
    </submittedName>
</protein>
<evidence type="ECO:0000313" key="2">
    <source>
        <dbReference type="EMBL" id="OYQ21902.1"/>
    </source>
</evidence>
<evidence type="ECO:0000259" key="1">
    <source>
        <dbReference type="Pfam" id="PF07883"/>
    </source>
</evidence>
<dbReference type="SUPFAM" id="SSF51182">
    <property type="entry name" value="RmlC-like cupins"/>
    <property type="match status" value="1"/>
</dbReference>
<dbReference type="OrthoDB" id="9798709at2"/>
<dbReference type="Gene3D" id="2.60.120.10">
    <property type="entry name" value="Jelly Rolls"/>
    <property type="match status" value="2"/>
</dbReference>
<keyword evidence="3" id="KW-1185">Reference proteome</keyword>
<dbReference type="EMBL" id="NOXS01000019">
    <property type="protein sequence ID" value="OYQ21902.1"/>
    <property type="molecule type" value="Genomic_DNA"/>
</dbReference>
<reference evidence="2 3" key="1">
    <citation type="submission" date="2017-07" db="EMBL/GenBank/DDBJ databases">
        <title>Elstera cyanobacteriorum sp. nov., a novel bacterium isolated from cyanobacterial aggregates in a eutrophic lake.</title>
        <authorList>
            <person name="Cai H."/>
        </authorList>
    </citation>
    <scope>NUCLEOTIDE SEQUENCE [LARGE SCALE GENOMIC DNA]</scope>
    <source>
        <strain evidence="2 3">TH019</strain>
    </source>
</reference>
<feature type="domain" description="Cupin type-2" evidence="1">
    <location>
        <begin position="268"/>
        <end position="326"/>
    </location>
</feature>
<comment type="caution">
    <text evidence="2">The sequence shown here is derived from an EMBL/GenBank/DDBJ whole genome shotgun (WGS) entry which is preliminary data.</text>
</comment>
<dbReference type="AlphaFoldDB" id="A0A255XY98"/>
<dbReference type="CDD" id="cd02208">
    <property type="entry name" value="cupin_RmlC-like"/>
    <property type="match status" value="1"/>
</dbReference>
<accession>A0A255XY98</accession>
<dbReference type="Pfam" id="PF07883">
    <property type="entry name" value="Cupin_2"/>
    <property type="match status" value="1"/>
</dbReference>